<evidence type="ECO:0000313" key="3">
    <source>
        <dbReference type="Proteomes" id="UP000253083"/>
    </source>
</evidence>
<name>A0A395JEL0_9GAMM</name>
<dbReference type="OrthoDB" id="271656at2"/>
<dbReference type="PANTHER" id="PTHR21028:SF2">
    <property type="entry name" value="CYTH DOMAIN-CONTAINING PROTEIN"/>
    <property type="match status" value="1"/>
</dbReference>
<dbReference type="InterPro" id="IPR008173">
    <property type="entry name" value="Adenylyl_cyclase_CyaB"/>
</dbReference>
<feature type="domain" description="CYTH" evidence="1">
    <location>
        <begin position="4"/>
        <end position="168"/>
    </location>
</feature>
<sequence length="170" mass="19052">MANNIEIKARAAAFDTQREIARGISNASSVFTQQDTFFNVPEGRLKLRELRDADAQLIFYQRINQSGPTLSDYHISELPDATGMKSVLSKAYGVRQIVSKQRELFMVGRTRIHFDTVNDLGQFIELEVVLNDGDSIPEANAEAKRLMNQLAIQPEHLVDVAYVDLLDIAA</sequence>
<comment type="caution">
    <text evidence="2">The sequence shown here is derived from an EMBL/GenBank/DDBJ whole genome shotgun (WGS) entry which is preliminary data.</text>
</comment>
<keyword evidence="3" id="KW-1185">Reference proteome</keyword>
<dbReference type="SMART" id="SM01118">
    <property type="entry name" value="CYTH"/>
    <property type="match status" value="1"/>
</dbReference>
<dbReference type="Gene3D" id="2.40.320.10">
    <property type="entry name" value="Hypothetical Protein Pfu-838710-001"/>
    <property type="match status" value="1"/>
</dbReference>
<gene>
    <name evidence="2" type="ORF">DFR28_11070</name>
</gene>
<evidence type="ECO:0000259" key="1">
    <source>
        <dbReference type="PROSITE" id="PS51707"/>
    </source>
</evidence>
<organism evidence="2 3">
    <name type="scientific">Arenicella xantha</name>
    <dbReference type="NCBI Taxonomy" id="644221"/>
    <lineage>
        <taxon>Bacteria</taxon>
        <taxon>Pseudomonadati</taxon>
        <taxon>Pseudomonadota</taxon>
        <taxon>Gammaproteobacteria</taxon>
        <taxon>Arenicellales</taxon>
        <taxon>Arenicellaceae</taxon>
        <taxon>Arenicella</taxon>
    </lineage>
</organism>
<dbReference type="Proteomes" id="UP000253083">
    <property type="component" value="Unassembled WGS sequence"/>
</dbReference>
<reference evidence="2 3" key="1">
    <citation type="submission" date="2018-06" db="EMBL/GenBank/DDBJ databases">
        <title>Genomic Encyclopedia of Type Strains, Phase IV (KMG-IV): sequencing the most valuable type-strain genomes for metagenomic binning, comparative biology and taxonomic classification.</title>
        <authorList>
            <person name="Goeker M."/>
        </authorList>
    </citation>
    <scope>NUCLEOTIDE SEQUENCE [LARGE SCALE GENOMIC DNA]</scope>
    <source>
        <strain evidence="2 3">DSM 24032</strain>
    </source>
</reference>
<dbReference type="PANTHER" id="PTHR21028">
    <property type="entry name" value="SI:CH211-156B7.4"/>
    <property type="match status" value="1"/>
</dbReference>
<dbReference type="InterPro" id="IPR033469">
    <property type="entry name" value="CYTH-like_dom_sf"/>
</dbReference>
<dbReference type="Pfam" id="PF01928">
    <property type="entry name" value="CYTH"/>
    <property type="match status" value="1"/>
</dbReference>
<dbReference type="InParanoid" id="A0A395JEL0"/>
<dbReference type="InterPro" id="IPR023577">
    <property type="entry name" value="CYTH_domain"/>
</dbReference>
<dbReference type="SUPFAM" id="SSF55154">
    <property type="entry name" value="CYTH-like phosphatases"/>
    <property type="match status" value="1"/>
</dbReference>
<accession>A0A395JEL0</accession>
<dbReference type="CDD" id="cd07890">
    <property type="entry name" value="CYTH-like_AC_IV-like"/>
    <property type="match status" value="1"/>
</dbReference>
<dbReference type="PROSITE" id="PS51707">
    <property type="entry name" value="CYTH"/>
    <property type="match status" value="1"/>
</dbReference>
<proteinExistence type="predicted"/>
<evidence type="ECO:0000313" key="2">
    <source>
        <dbReference type="EMBL" id="RBP47107.1"/>
    </source>
</evidence>
<protein>
    <submittedName>
        <fullName evidence="2">Adenylate cyclase</fullName>
    </submittedName>
</protein>
<dbReference type="EMBL" id="QNRT01000010">
    <property type="protein sequence ID" value="RBP47107.1"/>
    <property type="molecule type" value="Genomic_DNA"/>
</dbReference>
<dbReference type="AlphaFoldDB" id="A0A395JEL0"/>
<dbReference type="RefSeq" id="WP_113955989.1">
    <property type="nucleotide sequence ID" value="NZ_QNRT01000010.1"/>
</dbReference>